<dbReference type="GO" id="GO:0016628">
    <property type="term" value="F:oxidoreductase activity, acting on the CH-CH group of donors, NAD or NADP as acceptor"/>
    <property type="evidence" value="ECO:0007669"/>
    <property type="project" value="InterPro"/>
</dbReference>
<dbReference type="PANTHER" id="PTHR43491">
    <property type="entry name" value="UDP-N-ACETYL-D-MANNOSAMINE DEHYDROGENASE"/>
    <property type="match status" value="1"/>
</dbReference>
<comment type="subunit">
    <text evidence="7">Homotetramer; probably dimer of dimers.</text>
</comment>
<evidence type="ECO:0000259" key="10">
    <source>
        <dbReference type="SMART" id="SM00984"/>
    </source>
</evidence>
<keyword evidence="13" id="KW-1185">Reference proteome</keyword>
<dbReference type="InterPro" id="IPR014026">
    <property type="entry name" value="UDP-Glc/GDP-Man_DH_dimer"/>
</dbReference>
<dbReference type="PIRSF" id="PIRSF000124">
    <property type="entry name" value="UDPglc_GDPman_dh"/>
    <property type="match status" value="1"/>
</dbReference>
<dbReference type="GO" id="GO:0051287">
    <property type="term" value="F:NAD binding"/>
    <property type="evidence" value="ECO:0007669"/>
    <property type="project" value="InterPro"/>
</dbReference>
<dbReference type="EC" id="1.1.1.336" evidence="2"/>
<evidence type="ECO:0000313" key="14">
    <source>
        <dbReference type="Proteomes" id="UP000246004"/>
    </source>
</evidence>
<protein>
    <recommendedName>
        <fullName evidence="3">UDP-N-acetyl-D-mannosamine dehydrogenase</fullName>
        <ecNumber evidence="2">1.1.1.336</ecNumber>
    </recommendedName>
    <alternativeName>
        <fullName evidence="6">UDP-ManNAc 6-dehydrogenase</fullName>
    </alternativeName>
</protein>
<dbReference type="InterPro" id="IPR008927">
    <property type="entry name" value="6-PGluconate_DH-like_C_sf"/>
</dbReference>
<evidence type="ECO:0000256" key="6">
    <source>
        <dbReference type="ARBA" id="ARBA00030172"/>
    </source>
</evidence>
<evidence type="ECO:0000256" key="4">
    <source>
        <dbReference type="ARBA" id="ARBA00023002"/>
    </source>
</evidence>
<dbReference type="SMART" id="SM00984">
    <property type="entry name" value="UDPG_MGDP_dh_C"/>
    <property type="match status" value="1"/>
</dbReference>
<dbReference type="InterPro" id="IPR036291">
    <property type="entry name" value="NAD(P)-bd_dom_sf"/>
</dbReference>
<proteinExistence type="inferred from homology"/>
<organism evidence="11 13">
    <name type="scientific">Methanosphaera cuniculi</name>
    <dbReference type="NCBI Taxonomy" id="1077256"/>
    <lineage>
        <taxon>Archaea</taxon>
        <taxon>Methanobacteriati</taxon>
        <taxon>Methanobacteriota</taxon>
        <taxon>Methanomada group</taxon>
        <taxon>Methanobacteria</taxon>
        <taxon>Methanobacteriales</taxon>
        <taxon>Methanobacteriaceae</taxon>
        <taxon>Methanosphaera</taxon>
    </lineage>
</organism>
<dbReference type="InterPro" id="IPR036220">
    <property type="entry name" value="UDP-Glc/GDP-Man_DH_C_sf"/>
</dbReference>
<comment type="caution">
    <text evidence="11">The sequence shown here is derived from an EMBL/GenBank/DDBJ whole genome shotgun (WGS) entry which is preliminary data.</text>
</comment>
<dbReference type="InterPro" id="IPR017476">
    <property type="entry name" value="UDP-Glc/GDP-Man"/>
</dbReference>
<evidence type="ECO:0000313" key="11">
    <source>
        <dbReference type="EMBL" id="PAV07860.1"/>
    </source>
</evidence>
<dbReference type="SUPFAM" id="SSF51735">
    <property type="entry name" value="NAD(P)-binding Rossmann-fold domains"/>
    <property type="match status" value="1"/>
</dbReference>
<keyword evidence="5" id="KW-0520">NAD</keyword>
<dbReference type="Proteomes" id="UP000217528">
    <property type="component" value="Unassembled WGS sequence"/>
</dbReference>
<evidence type="ECO:0000256" key="9">
    <source>
        <dbReference type="PIRNR" id="PIRNR000124"/>
    </source>
</evidence>
<dbReference type="Pfam" id="PF03721">
    <property type="entry name" value="UDPG_MGDP_dh_N"/>
    <property type="match status" value="1"/>
</dbReference>
<evidence type="ECO:0000256" key="5">
    <source>
        <dbReference type="ARBA" id="ARBA00023027"/>
    </source>
</evidence>
<comment type="similarity">
    <text evidence="1 9">Belongs to the UDP-glucose/GDP-mannose dehydrogenase family.</text>
</comment>
<evidence type="ECO:0000256" key="1">
    <source>
        <dbReference type="ARBA" id="ARBA00006601"/>
    </source>
</evidence>
<dbReference type="SUPFAM" id="SSF52413">
    <property type="entry name" value="UDP-glucose/GDP-mannose dehydrogenase C-terminal domain"/>
    <property type="match status" value="1"/>
</dbReference>
<evidence type="ECO:0000256" key="2">
    <source>
        <dbReference type="ARBA" id="ARBA00012935"/>
    </source>
</evidence>
<reference evidence="12 14" key="1">
    <citation type="submission" date="2016-04" db="EMBL/GenBank/DDBJ databases">
        <title>Genome sequence of Methanosphaera cuniculi DSM 4103.</title>
        <authorList>
            <person name="Poehlein A."/>
            <person name="Seedorf H."/>
            <person name="Daniel R."/>
        </authorList>
    </citation>
    <scope>NUCLEOTIDE SEQUENCE [LARGE SCALE GENOMIC DNA]</scope>
    <source>
        <strain evidence="12 14">DSM 4103</strain>
    </source>
</reference>
<dbReference type="AlphaFoldDB" id="A0A2A2HEX4"/>
<dbReference type="GO" id="GO:0089714">
    <property type="term" value="F:UDP-N-acetyl-D-mannosamine dehydrogenase activity"/>
    <property type="evidence" value="ECO:0007669"/>
    <property type="project" value="UniProtKB-EC"/>
</dbReference>
<dbReference type="Proteomes" id="UP000246004">
    <property type="component" value="Unassembled WGS sequence"/>
</dbReference>
<dbReference type="InterPro" id="IPR028359">
    <property type="entry name" value="UDP_ManNAc/GlcNAc_DH"/>
</dbReference>
<evidence type="ECO:0000256" key="8">
    <source>
        <dbReference type="ARBA" id="ARBA00049130"/>
    </source>
</evidence>
<dbReference type="SUPFAM" id="SSF48179">
    <property type="entry name" value="6-phosphogluconate dehydrogenase C-terminal domain-like"/>
    <property type="match status" value="1"/>
</dbReference>
<evidence type="ECO:0000313" key="13">
    <source>
        <dbReference type="Proteomes" id="UP000217528"/>
    </source>
</evidence>
<dbReference type="Pfam" id="PF03720">
    <property type="entry name" value="UDPG_MGDP_dh_C"/>
    <property type="match status" value="1"/>
</dbReference>
<dbReference type="RefSeq" id="WP_095608207.1">
    <property type="nucleotide sequence ID" value="NZ_CAUHCB010000005.1"/>
</dbReference>
<dbReference type="EMBL" id="LWMS01000045">
    <property type="protein sequence ID" value="PWL07676.1"/>
    <property type="molecule type" value="Genomic_DNA"/>
</dbReference>
<accession>A0A2A2HEX4</accession>
<dbReference type="OrthoDB" id="372050at2157"/>
<comment type="catalytic activity">
    <reaction evidence="8">
        <text>UDP-N-acetyl-alpha-D-mannosamine + 2 NAD(+) + H2O = UDP-N-acetyl-alpha-D-mannosaminouronate + 2 NADH + 3 H(+)</text>
        <dbReference type="Rhea" id="RHEA:25780"/>
        <dbReference type="ChEBI" id="CHEBI:15377"/>
        <dbReference type="ChEBI" id="CHEBI:15378"/>
        <dbReference type="ChEBI" id="CHEBI:57540"/>
        <dbReference type="ChEBI" id="CHEBI:57945"/>
        <dbReference type="ChEBI" id="CHEBI:68623"/>
        <dbReference type="ChEBI" id="CHEBI:70731"/>
        <dbReference type="EC" id="1.1.1.336"/>
    </reaction>
</comment>
<gene>
    <name evidence="12" type="primary">wbpA</name>
    <name evidence="11" type="ORF">ASJ82_06630</name>
    <name evidence="12" type="ORF">MSCUN_14290</name>
</gene>
<dbReference type="PANTHER" id="PTHR43491:SF2">
    <property type="entry name" value="UDP-N-ACETYL-D-MANNOSAMINE DEHYDROGENASE"/>
    <property type="match status" value="1"/>
</dbReference>
<name>A0A2A2HEX4_9EURY</name>
<keyword evidence="4 12" id="KW-0560">Oxidoreductase</keyword>
<evidence type="ECO:0000256" key="3">
    <source>
        <dbReference type="ARBA" id="ARBA00016796"/>
    </source>
</evidence>
<dbReference type="NCBIfam" id="TIGR03026">
    <property type="entry name" value="NDP-sugDHase"/>
    <property type="match status" value="1"/>
</dbReference>
<dbReference type="Gene3D" id="3.40.50.720">
    <property type="entry name" value="NAD(P)-binding Rossmann-like Domain"/>
    <property type="match status" value="2"/>
</dbReference>
<dbReference type="PIRSF" id="PIRSF500136">
    <property type="entry name" value="UDP_ManNAc_DH"/>
    <property type="match status" value="1"/>
</dbReference>
<sequence length="434" mass="48260">MDLNTIKVGIFGLGHIGLPTAAILANNHINVIGIDVNPKVVDMINNEASVYFKEPYLDELLKKAIQSNYLHATTDEIKASQECNIFIVIVPTPTYDDKTADLSYVISACESIKNGLKKDDLVIIESTVPPQTGVDVIKPILEESGLKCGEDFMLAYSPERALPNNTIYEMTHNVRIIGGYNTKSADMAEKLYKNITQGEIIKVKNITSAEMIKLMENTYRDVNIALANEFALICENINVDVNEVITAANYHPRVNIHTPGPGVGGHCIPVDPYFLVELANAYDTDAKLISEARRINNSMPQHVIDILLDNILDKTSDYTVSVLGIAYKGNVDDIRESPSIKLIELLKQLELKVLVNDPYVSCDVIKSFDVECVNLDEALKSDCVILMTDHHEYINITPDMLENKFIIATRPILDADEFRKAGINYQAIGNLDEF</sequence>
<dbReference type="EMBL" id="LMVN01000006">
    <property type="protein sequence ID" value="PAV07860.1"/>
    <property type="molecule type" value="Genomic_DNA"/>
</dbReference>
<reference evidence="11 13" key="2">
    <citation type="journal article" date="2017" name="BMC Genomics">
        <title>Genomic analysis of methanogenic archaea reveals a shift towards energy conservation.</title>
        <authorList>
            <person name="Gilmore S.P."/>
            <person name="Henske J.K."/>
            <person name="Sexton J.A."/>
            <person name="Solomon K.V."/>
            <person name="Seppala S."/>
            <person name="Yoo J.I."/>
            <person name="Huyett L.M."/>
            <person name="Pressman A."/>
            <person name="Cogan J.Z."/>
            <person name="Kivenson V."/>
            <person name="Peng X."/>
            <person name="Tan Y."/>
            <person name="Valentine D.L."/>
            <person name="O'Malley M.A."/>
        </authorList>
    </citation>
    <scope>NUCLEOTIDE SEQUENCE [LARGE SCALE GENOMIC DNA]</scope>
    <source>
        <strain evidence="11 13">1R-7</strain>
    </source>
</reference>
<dbReference type="InterPro" id="IPR001732">
    <property type="entry name" value="UDP-Glc/GDP-Man_DH_N"/>
</dbReference>
<dbReference type="GO" id="GO:0000271">
    <property type="term" value="P:polysaccharide biosynthetic process"/>
    <property type="evidence" value="ECO:0007669"/>
    <property type="project" value="InterPro"/>
</dbReference>
<evidence type="ECO:0000256" key="7">
    <source>
        <dbReference type="ARBA" id="ARBA00034325"/>
    </source>
</evidence>
<evidence type="ECO:0000313" key="12">
    <source>
        <dbReference type="EMBL" id="PWL07676.1"/>
    </source>
</evidence>
<feature type="domain" description="UDP-glucose/GDP-mannose dehydrogenase C-terminal" evidence="10">
    <location>
        <begin position="321"/>
        <end position="415"/>
    </location>
</feature>
<dbReference type="InterPro" id="IPR014027">
    <property type="entry name" value="UDP-Glc/GDP-Man_DH_C"/>
</dbReference>
<dbReference type="Pfam" id="PF00984">
    <property type="entry name" value="UDPG_MGDP_dh"/>
    <property type="match status" value="1"/>
</dbReference>